<feature type="compositionally biased region" description="Low complexity" evidence="1">
    <location>
        <begin position="75"/>
        <end position="92"/>
    </location>
</feature>
<feature type="signal peptide" evidence="2">
    <location>
        <begin position="1"/>
        <end position="20"/>
    </location>
</feature>
<dbReference type="AlphaFoldDB" id="A0A815LMU8"/>
<keyword evidence="2" id="KW-0732">Signal</keyword>
<feature type="compositionally biased region" description="Low complexity" evidence="1">
    <location>
        <begin position="102"/>
        <end position="121"/>
    </location>
</feature>
<feature type="compositionally biased region" description="Polar residues" evidence="1">
    <location>
        <begin position="54"/>
        <end position="67"/>
    </location>
</feature>
<proteinExistence type="predicted"/>
<name>A0A815LMU8_9BILA</name>
<dbReference type="EMBL" id="CAJNOG010001124">
    <property type="protein sequence ID" value="CAF1411520.1"/>
    <property type="molecule type" value="Genomic_DNA"/>
</dbReference>
<evidence type="ECO:0000313" key="3">
    <source>
        <dbReference type="EMBL" id="CAF1411520.1"/>
    </source>
</evidence>
<evidence type="ECO:0000256" key="1">
    <source>
        <dbReference type="SAM" id="MobiDB-lite"/>
    </source>
</evidence>
<feature type="region of interest" description="Disordered" evidence="1">
    <location>
        <begin position="32"/>
        <end position="166"/>
    </location>
</feature>
<comment type="caution">
    <text evidence="3">The sequence shown here is derived from an EMBL/GenBank/DDBJ whole genome shotgun (WGS) entry which is preliminary data.</text>
</comment>
<evidence type="ECO:0000313" key="4">
    <source>
        <dbReference type="Proteomes" id="UP000663845"/>
    </source>
</evidence>
<feature type="chain" id="PRO_5032326941" evidence="2">
    <location>
        <begin position="21"/>
        <end position="166"/>
    </location>
</feature>
<reference evidence="3" key="1">
    <citation type="submission" date="2021-02" db="EMBL/GenBank/DDBJ databases">
        <authorList>
            <person name="Nowell W R."/>
        </authorList>
    </citation>
    <scope>NUCLEOTIDE SEQUENCE</scope>
</reference>
<protein>
    <submittedName>
        <fullName evidence="3">Uncharacterized protein</fullName>
    </submittedName>
</protein>
<accession>A0A815LMU8</accession>
<feature type="compositionally biased region" description="Acidic residues" evidence="1">
    <location>
        <begin position="149"/>
        <end position="166"/>
    </location>
</feature>
<evidence type="ECO:0000256" key="2">
    <source>
        <dbReference type="SAM" id="SignalP"/>
    </source>
</evidence>
<organism evidence="3 4">
    <name type="scientific">Adineta steineri</name>
    <dbReference type="NCBI Taxonomy" id="433720"/>
    <lineage>
        <taxon>Eukaryota</taxon>
        <taxon>Metazoa</taxon>
        <taxon>Spiralia</taxon>
        <taxon>Gnathifera</taxon>
        <taxon>Rotifera</taxon>
        <taxon>Eurotatoria</taxon>
        <taxon>Bdelloidea</taxon>
        <taxon>Adinetida</taxon>
        <taxon>Adinetidae</taxon>
        <taxon>Adineta</taxon>
    </lineage>
</organism>
<sequence>MRTMIRIFTVMCFLAAIIRADDSDNMIFARDDSQPLTNNNPVVDENDGSEVLVTPQTDSSEDLSITPDQFIPIVSDNSTTNNSDSESNSNSDSESDNKSDSDSSSSSDSESDNNSDSGSNDSSEDENELDAEQLEQIIEAEGLDRQDNDNENEVVIVEEEDVTFFN</sequence>
<gene>
    <name evidence="3" type="ORF">JYZ213_LOCUS38416</name>
</gene>
<dbReference type="Proteomes" id="UP000663845">
    <property type="component" value="Unassembled WGS sequence"/>
</dbReference>
<feature type="compositionally biased region" description="Acidic residues" evidence="1">
    <location>
        <begin position="122"/>
        <end position="133"/>
    </location>
</feature>